<dbReference type="Proteomes" id="UP000796880">
    <property type="component" value="Unassembled WGS sequence"/>
</dbReference>
<accession>A0A8K0MTQ4</accession>
<reference evidence="1" key="1">
    <citation type="submission" date="2020-03" db="EMBL/GenBank/DDBJ databases">
        <title>A high-quality chromosome-level genome assembly of a woody plant with both climbing and erect habits, Rhamnella rubrinervis.</title>
        <authorList>
            <person name="Lu Z."/>
            <person name="Yang Y."/>
            <person name="Zhu X."/>
            <person name="Sun Y."/>
        </authorList>
    </citation>
    <scope>NUCLEOTIDE SEQUENCE</scope>
    <source>
        <strain evidence="1">BYM</strain>
        <tissue evidence="1">Leaf</tissue>
    </source>
</reference>
<protein>
    <submittedName>
        <fullName evidence="1">Uncharacterized protein</fullName>
    </submittedName>
</protein>
<name>A0A8K0MTQ4_9ROSA</name>
<dbReference type="AlphaFoldDB" id="A0A8K0MTQ4"/>
<sequence length="183" mass="20892">MVPTVHEMPLLDTIHYNGGWRTTNIALIVEDRPDIYPATNKVYSIANKIGVPARDAKKIDAVKRGIRHSSPSIYTLQHISHCPLHLESMRLRLMDTVYILHQLYVLILSRLSSMENEGEGERIVVCDNHKMDDQRIDHAANHLVPPMSISSSPIVEFEHPQFGDKYPEVFDPHVLLLDNRLSI</sequence>
<gene>
    <name evidence="1" type="ORF">FNV43_RR02448</name>
</gene>
<comment type="caution">
    <text evidence="1">The sequence shown here is derived from an EMBL/GenBank/DDBJ whole genome shotgun (WGS) entry which is preliminary data.</text>
</comment>
<proteinExistence type="predicted"/>
<evidence type="ECO:0000313" key="2">
    <source>
        <dbReference type="Proteomes" id="UP000796880"/>
    </source>
</evidence>
<organism evidence="1 2">
    <name type="scientific">Rhamnella rubrinervis</name>
    <dbReference type="NCBI Taxonomy" id="2594499"/>
    <lineage>
        <taxon>Eukaryota</taxon>
        <taxon>Viridiplantae</taxon>
        <taxon>Streptophyta</taxon>
        <taxon>Embryophyta</taxon>
        <taxon>Tracheophyta</taxon>
        <taxon>Spermatophyta</taxon>
        <taxon>Magnoliopsida</taxon>
        <taxon>eudicotyledons</taxon>
        <taxon>Gunneridae</taxon>
        <taxon>Pentapetalae</taxon>
        <taxon>rosids</taxon>
        <taxon>fabids</taxon>
        <taxon>Rosales</taxon>
        <taxon>Rhamnaceae</taxon>
        <taxon>rhamnoid group</taxon>
        <taxon>Rhamneae</taxon>
        <taxon>Rhamnella</taxon>
    </lineage>
</organism>
<dbReference type="EMBL" id="VOIH02000001">
    <property type="protein sequence ID" value="KAF3457789.1"/>
    <property type="molecule type" value="Genomic_DNA"/>
</dbReference>
<keyword evidence="2" id="KW-1185">Reference proteome</keyword>
<evidence type="ECO:0000313" key="1">
    <source>
        <dbReference type="EMBL" id="KAF3457789.1"/>
    </source>
</evidence>